<dbReference type="Pfam" id="PF00883">
    <property type="entry name" value="Peptidase_M17"/>
    <property type="match status" value="1"/>
</dbReference>
<sequence>MIRIGCGNSENYKVNFYFKDESDLKELSVNIREIFGGEYLQSVFLAKENGTMSLLMGLGTEITDRLQIKELSAKAVKQLKLYKIKSFSMDIEKIISAYGIDCIRDITEGLMLGCYEQIKFPEHKWEEFEITLTGIIEKETEAAEFLLNETIPVIEGVRFARDMVNLPGNRLRPAEFAKEIKIFLNHTGVQVELFDFAKIKEMGMGGLAAVGESSEYPPCFLILRYLADPNNKEITALVGKGVTCDTGGYCLKPAASMLGIKGDMAGGAAVTGAIYALARNKVKTNVIGLIPICENRISPGSLLPGDVITSYSGKTIEVINTDAEGRLILADTIAYAAANEKVTRVLDIATLTGAVVNMLGFSVAGVVTDSQEFFEEFRSAYKRSGERYWRLPVYPEHEKMIKSKIADIKNVGEKYCGTITAGLFIKAFANGLPWLHIDIAGTAWVDSPIFEYQSQGATGAGVTSIYYLCNTNRSGDRKEK</sequence>
<evidence type="ECO:0000256" key="8">
    <source>
        <dbReference type="ARBA" id="ARBA00050061"/>
    </source>
</evidence>
<feature type="domain" description="Cytosol aminopeptidase" evidence="9">
    <location>
        <begin position="320"/>
        <end position="327"/>
    </location>
</feature>
<evidence type="ECO:0000256" key="3">
    <source>
        <dbReference type="ARBA" id="ARBA00022670"/>
    </source>
</evidence>
<evidence type="ECO:0000256" key="6">
    <source>
        <dbReference type="ARBA" id="ARBA00049972"/>
    </source>
</evidence>
<dbReference type="PROSITE" id="PS00631">
    <property type="entry name" value="CYTOSOL_AP"/>
    <property type="match status" value="1"/>
</dbReference>
<dbReference type="SUPFAM" id="SSF53187">
    <property type="entry name" value="Zn-dependent exopeptidases"/>
    <property type="match status" value="1"/>
</dbReference>
<dbReference type="PANTHER" id="PTHR11963">
    <property type="entry name" value="LEUCINE AMINOPEPTIDASE-RELATED"/>
    <property type="match status" value="1"/>
</dbReference>
<reference evidence="10 11" key="1">
    <citation type="submission" date="2020-01" db="EMBL/GenBank/DDBJ databases">
        <title>Genome analysis of Anaerocolumna sp. CBA3638.</title>
        <authorList>
            <person name="Kim J."/>
            <person name="Roh S.W."/>
        </authorList>
    </citation>
    <scope>NUCLEOTIDE SEQUENCE [LARGE SCALE GENOMIC DNA]</scope>
    <source>
        <strain evidence="10 11">CBA3638</strain>
    </source>
</reference>
<accession>A0A6P1TNV5</accession>
<keyword evidence="2 10" id="KW-0031">Aminopeptidase</keyword>
<dbReference type="EMBL" id="CP048000">
    <property type="protein sequence ID" value="QHQ61315.1"/>
    <property type="molecule type" value="Genomic_DNA"/>
</dbReference>
<dbReference type="Gene3D" id="3.40.220.10">
    <property type="entry name" value="Leucine Aminopeptidase, subunit E, domain 1"/>
    <property type="match status" value="1"/>
</dbReference>
<comment type="function">
    <text evidence="6">Presumably involved in the processing and regular turnover of intracellular proteins. Catalyzes the removal of unsubstituted N-terminal amino acids from various peptides.</text>
</comment>
<organism evidence="10 11">
    <name type="scientific">Anaerocolumna sedimenticola</name>
    <dbReference type="NCBI Taxonomy" id="2696063"/>
    <lineage>
        <taxon>Bacteria</taxon>
        <taxon>Bacillati</taxon>
        <taxon>Bacillota</taxon>
        <taxon>Clostridia</taxon>
        <taxon>Lachnospirales</taxon>
        <taxon>Lachnospiraceae</taxon>
        <taxon>Anaerocolumna</taxon>
    </lineage>
</organism>
<gene>
    <name evidence="10" type="ORF">Ana3638_11450</name>
</gene>
<proteinExistence type="inferred from homology"/>
<dbReference type="PRINTS" id="PR00481">
    <property type="entry name" value="LAMNOPPTDASE"/>
</dbReference>
<evidence type="ECO:0000256" key="7">
    <source>
        <dbReference type="ARBA" id="ARBA00050021"/>
    </source>
</evidence>
<keyword evidence="11" id="KW-1185">Reference proteome</keyword>
<evidence type="ECO:0000313" key="10">
    <source>
        <dbReference type="EMBL" id="QHQ61315.1"/>
    </source>
</evidence>
<dbReference type="InterPro" id="IPR043472">
    <property type="entry name" value="Macro_dom-like"/>
</dbReference>
<dbReference type="GO" id="GO:0070006">
    <property type="term" value="F:metalloaminopeptidase activity"/>
    <property type="evidence" value="ECO:0007669"/>
    <property type="project" value="InterPro"/>
</dbReference>
<dbReference type="AlphaFoldDB" id="A0A6P1TNV5"/>
<evidence type="ECO:0000256" key="5">
    <source>
        <dbReference type="ARBA" id="ARBA00033172"/>
    </source>
</evidence>
<dbReference type="CDD" id="cd00433">
    <property type="entry name" value="Peptidase_M17"/>
    <property type="match status" value="1"/>
</dbReference>
<dbReference type="GO" id="GO:0005737">
    <property type="term" value="C:cytoplasm"/>
    <property type="evidence" value="ECO:0007669"/>
    <property type="project" value="InterPro"/>
</dbReference>
<dbReference type="KEGG" id="anr:Ana3638_11450"/>
<dbReference type="PANTHER" id="PTHR11963:SF23">
    <property type="entry name" value="CYTOSOL AMINOPEPTIDASE"/>
    <property type="match status" value="1"/>
</dbReference>
<comment type="similarity">
    <text evidence="1">Belongs to the peptidase M17 family.</text>
</comment>
<dbReference type="InterPro" id="IPR011356">
    <property type="entry name" value="Leucine_aapep/pepB"/>
</dbReference>
<keyword evidence="4 10" id="KW-0378">Hydrolase</keyword>
<evidence type="ECO:0000256" key="4">
    <source>
        <dbReference type="ARBA" id="ARBA00022801"/>
    </source>
</evidence>
<evidence type="ECO:0000256" key="1">
    <source>
        <dbReference type="ARBA" id="ARBA00009528"/>
    </source>
</evidence>
<protein>
    <recommendedName>
        <fullName evidence="7">Probable cytosol aminopeptidase</fullName>
    </recommendedName>
    <alternativeName>
        <fullName evidence="8">Leucine aminopeptidase</fullName>
    </alternativeName>
    <alternativeName>
        <fullName evidence="5">Leucyl aminopeptidase</fullName>
    </alternativeName>
</protein>
<dbReference type="NCBIfam" id="NF002083">
    <property type="entry name" value="PRK00913.3-5"/>
    <property type="match status" value="1"/>
</dbReference>
<dbReference type="RefSeq" id="WP_161838140.1">
    <property type="nucleotide sequence ID" value="NZ_CP048000.1"/>
</dbReference>
<name>A0A6P1TNV5_9FIRM</name>
<dbReference type="InterPro" id="IPR000819">
    <property type="entry name" value="Peptidase_M17_C"/>
</dbReference>
<evidence type="ECO:0000259" key="9">
    <source>
        <dbReference type="PROSITE" id="PS00631"/>
    </source>
</evidence>
<dbReference type="GO" id="GO:0006508">
    <property type="term" value="P:proteolysis"/>
    <property type="evidence" value="ECO:0007669"/>
    <property type="project" value="UniProtKB-KW"/>
</dbReference>
<evidence type="ECO:0000256" key="2">
    <source>
        <dbReference type="ARBA" id="ARBA00022438"/>
    </source>
</evidence>
<dbReference type="Gene3D" id="3.40.630.10">
    <property type="entry name" value="Zn peptidases"/>
    <property type="match status" value="1"/>
</dbReference>
<dbReference type="GO" id="GO:0030145">
    <property type="term" value="F:manganese ion binding"/>
    <property type="evidence" value="ECO:0007669"/>
    <property type="project" value="InterPro"/>
</dbReference>
<keyword evidence="3" id="KW-0645">Protease</keyword>
<evidence type="ECO:0000313" key="11">
    <source>
        <dbReference type="Proteomes" id="UP000464314"/>
    </source>
</evidence>
<dbReference type="Proteomes" id="UP000464314">
    <property type="component" value="Chromosome"/>
</dbReference>